<accession>A0A0K2U4X1</accession>
<protein>
    <submittedName>
        <fullName evidence="1">Uncharacterized protein</fullName>
    </submittedName>
</protein>
<name>A0A0K2U4X1_LEPSM</name>
<proteinExistence type="predicted"/>
<dbReference type="AlphaFoldDB" id="A0A0K2U4X1"/>
<evidence type="ECO:0000313" key="1">
    <source>
        <dbReference type="EMBL" id="CDW33085.1"/>
    </source>
</evidence>
<dbReference type="EMBL" id="HACA01015724">
    <property type="protein sequence ID" value="CDW33085.1"/>
    <property type="molecule type" value="Transcribed_RNA"/>
</dbReference>
<sequence length="90" mass="10048">MDNVNSFINGKVNEFCIRHIFFLNDIIKNGLNHFHGCTPARDLDFFTVTYGIIGENSSTSFIIQAGKNIVDIIGKEPFAIESDAEHLSQS</sequence>
<organism evidence="1">
    <name type="scientific">Lepeophtheirus salmonis</name>
    <name type="common">Salmon louse</name>
    <name type="synonym">Caligus salmonis</name>
    <dbReference type="NCBI Taxonomy" id="72036"/>
    <lineage>
        <taxon>Eukaryota</taxon>
        <taxon>Metazoa</taxon>
        <taxon>Ecdysozoa</taxon>
        <taxon>Arthropoda</taxon>
        <taxon>Crustacea</taxon>
        <taxon>Multicrustacea</taxon>
        <taxon>Hexanauplia</taxon>
        <taxon>Copepoda</taxon>
        <taxon>Siphonostomatoida</taxon>
        <taxon>Caligidae</taxon>
        <taxon>Lepeophtheirus</taxon>
    </lineage>
</organism>
<reference evidence="1" key="1">
    <citation type="submission" date="2014-05" db="EMBL/GenBank/DDBJ databases">
        <authorList>
            <person name="Chronopoulou M."/>
        </authorList>
    </citation>
    <scope>NUCLEOTIDE SEQUENCE</scope>
    <source>
        <tissue evidence="1">Whole organism</tissue>
    </source>
</reference>